<dbReference type="SUPFAM" id="SSF52047">
    <property type="entry name" value="RNI-like"/>
    <property type="match status" value="1"/>
</dbReference>
<comment type="caution">
    <text evidence="2">The sequence shown here is derived from an EMBL/GenBank/DDBJ whole genome shotgun (WGS) entry which is preliminary data.</text>
</comment>
<dbReference type="GO" id="GO:0031146">
    <property type="term" value="P:SCF-dependent proteasomal ubiquitin-dependent protein catabolic process"/>
    <property type="evidence" value="ECO:0007669"/>
    <property type="project" value="TreeGrafter"/>
</dbReference>
<dbReference type="Gene3D" id="3.80.10.10">
    <property type="entry name" value="Ribonuclease Inhibitor"/>
    <property type="match status" value="2"/>
</dbReference>
<sequence>MYRSRNRNRNRNNIKGPNSALTQFLQEEGISAESIKQRWLDTHPVESEDIKTSANEAPSELKEEVDIIKEDSTTIVVEERKSVEPSVDLLQSSDEDEDYKEGSSESLVNRRLRTITASNIDSDEEEYTVSESPAPIVAREEDNQETLAKKRAKTKQVLSNRKRKRKKAAKLLDQTADEIPSLQQLALTVISNNISSWKTGEKNDKLLFTHLRDVLGGISVDNLNNLANALSKNRALDDNTLQLFLKTDLKSLTFYDCSKVSYEGYKTLAIFSPHLEELSLQMCGQLNNEALLYIAEKLTKLKSIKLDGPFLINEETWIKFFEIMRGRLEEFHVSNTHRFTDKALDSLLQNCHKELKSIGFSRLDSLFNYSILPQYLTNKDFHTLVLEYPYNEEDVTDEVIINILGQVGSSLNHLILRQCDELTDSMIVNGMNAFLNGENGENDKLETLVLESLDQITSDSLVYFFSQISLPSLKECSLLRCIEVGDDALVELFLNSASNSLVQLNLNSLKNLSSKIFTLLKCENLGSIDLGFVRCIDDATLETICKQNLKLQLIDVFGDNLVTKNAKIRQGINILGRQSDSI</sequence>
<dbReference type="AlphaFoldDB" id="A0A9P6W5U2"/>
<protein>
    <recommendedName>
        <fullName evidence="4">DNA repair protein RAD7</fullName>
    </recommendedName>
</protein>
<dbReference type="SMART" id="SM00367">
    <property type="entry name" value="LRR_CC"/>
    <property type="match status" value="6"/>
</dbReference>
<feature type="region of interest" description="Disordered" evidence="1">
    <location>
        <begin position="86"/>
        <end position="105"/>
    </location>
</feature>
<dbReference type="OrthoDB" id="1924287at2759"/>
<feature type="region of interest" description="Disordered" evidence="1">
    <location>
        <begin position="1"/>
        <end position="20"/>
    </location>
</feature>
<evidence type="ECO:0000256" key="1">
    <source>
        <dbReference type="SAM" id="MobiDB-lite"/>
    </source>
</evidence>
<feature type="compositionally biased region" description="Basic residues" evidence="1">
    <location>
        <begin position="1"/>
        <end position="12"/>
    </location>
</feature>
<accession>A0A9P6W5U2</accession>
<dbReference type="GO" id="GO:0019005">
    <property type="term" value="C:SCF ubiquitin ligase complex"/>
    <property type="evidence" value="ECO:0007669"/>
    <property type="project" value="TreeGrafter"/>
</dbReference>
<name>A0A9P6W5U2_MAUEX</name>
<organism evidence="2 3">
    <name type="scientific">Maudiozyma exigua</name>
    <name type="common">Yeast</name>
    <name type="synonym">Kazachstania exigua</name>
    <dbReference type="NCBI Taxonomy" id="34358"/>
    <lineage>
        <taxon>Eukaryota</taxon>
        <taxon>Fungi</taxon>
        <taxon>Dikarya</taxon>
        <taxon>Ascomycota</taxon>
        <taxon>Saccharomycotina</taxon>
        <taxon>Saccharomycetes</taxon>
        <taxon>Saccharomycetales</taxon>
        <taxon>Saccharomycetaceae</taxon>
        <taxon>Maudiozyma</taxon>
    </lineage>
</organism>
<dbReference type="EMBL" id="PUHR01000132">
    <property type="protein sequence ID" value="KAG0663418.1"/>
    <property type="molecule type" value="Genomic_DNA"/>
</dbReference>
<dbReference type="Proteomes" id="UP000750334">
    <property type="component" value="Unassembled WGS sequence"/>
</dbReference>
<gene>
    <name evidence="2" type="ORF">C6P45_000865</name>
</gene>
<dbReference type="InterPro" id="IPR032675">
    <property type="entry name" value="LRR_dom_sf"/>
</dbReference>
<proteinExistence type="predicted"/>
<reference evidence="2 3" key="1">
    <citation type="submission" date="2020-11" db="EMBL/GenBank/DDBJ databases">
        <title>Kefir isolates.</title>
        <authorList>
            <person name="Marcisauskas S."/>
            <person name="Kim Y."/>
            <person name="Blasche S."/>
        </authorList>
    </citation>
    <scope>NUCLEOTIDE SEQUENCE [LARGE SCALE GENOMIC DNA]</scope>
    <source>
        <strain evidence="2 3">OG2</strain>
    </source>
</reference>
<evidence type="ECO:0000313" key="3">
    <source>
        <dbReference type="Proteomes" id="UP000750334"/>
    </source>
</evidence>
<keyword evidence="3" id="KW-1185">Reference proteome</keyword>
<dbReference type="InterPro" id="IPR006553">
    <property type="entry name" value="Leu-rich_rpt_Cys-con_subtyp"/>
</dbReference>
<dbReference type="PANTHER" id="PTHR13318">
    <property type="entry name" value="PARTNER OF PAIRED, ISOFORM B-RELATED"/>
    <property type="match status" value="1"/>
</dbReference>
<feature type="region of interest" description="Disordered" evidence="1">
    <location>
        <begin position="44"/>
        <end position="65"/>
    </location>
</feature>
<evidence type="ECO:0000313" key="2">
    <source>
        <dbReference type="EMBL" id="KAG0663418.1"/>
    </source>
</evidence>
<evidence type="ECO:0008006" key="4">
    <source>
        <dbReference type="Google" id="ProtNLM"/>
    </source>
</evidence>
<dbReference type="PANTHER" id="PTHR13318:SF190">
    <property type="entry name" value="PARTNER OF PAIRED, ISOFORM B"/>
    <property type="match status" value="1"/>
</dbReference>